<feature type="region of interest" description="Disordered" evidence="1">
    <location>
        <begin position="300"/>
        <end position="332"/>
    </location>
</feature>
<accession>A0A7E6CGW4</accession>
<keyword evidence="3" id="KW-0732">Signal</keyword>
<dbReference type="PANTHER" id="PTHR47011:SF1">
    <property type="entry name" value="CD226 ANTIGEN"/>
    <property type="match status" value="1"/>
</dbReference>
<feature type="transmembrane region" description="Helical" evidence="2">
    <location>
        <begin position="264"/>
        <end position="290"/>
    </location>
</feature>
<dbReference type="SUPFAM" id="SSF48726">
    <property type="entry name" value="Immunoglobulin"/>
    <property type="match status" value="2"/>
</dbReference>
<proteinExistence type="predicted"/>
<evidence type="ECO:0000256" key="1">
    <source>
        <dbReference type="SAM" id="MobiDB-lite"/>
    </source>
</evidence>
<dbReference type="GO" id="GO:0009897">
    <property type="term" value="C:external side of plasma membrane"/>
    <property type="evidence" value="ECO:0007669"/>
    <property type="project" value="TreeGrafter"/>
</dbReference>
<dbReference type="InterPro" id="IPR003599">
    <property type="entry name" value="Ig_sub"/>
</dbReference>
<dbReference type="GeneID" id="114506622"/>
<keyword evidence="2" id="KW-0472">Membrane</keyword>
<dbReference type="CTD" id="10666"/>
<evidence type="ECO:0000256" key="2">
    <source>
        <dbReference type="SAM" id="Phobius"/>
    </source>
</evidence>
<dbReference type="Gene3D" id="2.60.40.10">
    <property type="entry name" value="Immunoglobulins"/>
    <property type="match status" value="2"/>
</dbReference>
<keyword evidence="2" id="KW-0812">Transmembrane</keyword>
<dbReference type="PANTHER" id="PTHR47011">
    <property type="entry name" value="CD226 ANTIGEN"/>
    <property type="match status" value="1"/>
</dbReference>
<dbReference type="SMART" id="SM00409">
    <property type="entry name" value="IG"/>
    <property type="match status" value="2"/>
</dbReference>
<evidence type="ECO:0000256" key="3">
    <source>
        <dbReference type="SAM" id="SignalP"/>
    </source>
</evidence>
<dbReference type="KEGG" id="pdic:114506622"/>
<dbReference type="InterPro" id="IPR013783">
    <property type="entry name" value="Ig-like_fold"/>
</dbReference>
<dbReference type="AlphaFoldDB" id="A0A7E6CGW4"/>
<reference evidence="6" key="1">
    <citation type="submission" date="2025-08" db="UniProtKB">
        <authorList>
            <consortium name="RefSeq"/>
        </authorList>
    </citation>
    <scope>IDENTIFICATION</scope>
    <source>
        <tissue evidence="6">Muscle</tissue>
    </source>
</reference>
<name>A0A7E6CGW4_9CHIR</name>
<dbReference type="RefSeq" id="XP_035866047.1">
    <property type="nucleotide sequence ID" value="XM_036010154.1"/>
</dbReference>
<dbReference type="OrthoDB" id="9937217at2759"/>
<organism evidence="5 6">
    <name type="scientific">Phyllostomus discolor</name>
    <name type="common">pale spear-nosed bat</name>
    <dbReference type="NCBI Taxonomy" id="89673"/>
    <lineage>
        <taxon>Eukaryota</taxon>
        <taxon>Metazoa</taxon>
        <taxon>Chordata</taxon>
        <taxon>Craniata</taxon>
        <taxon>Vertebrata</taxon>
        <taxon>Euteleostomi</taxon>
        <taxon>Mammalia</taxon>
        <taxon>Eutheria</taxon>
        <taxon>Laurasiatheria</taxon>
        <taxon>Chiroptera</taxon>
        <taxon>Yangochiroptera</taxon>
        <taxon>Phyllostomidae</taxon>
        <taxon>Phyllostominae</taxon>
        <taxon>Phyllostomus</taxon>
    </lineage>
</organism>
<dbReference type="InParanoid" id="A0A7E6CGW4"/>
<dbReference type="PROSITE" id="PS50835">
    <property type="entry name" value="IG_LIKE"/>
    <property type="match status" value="2"/>
</dbReference>
<dbReference type="InterPro" id="IPR007110">
    <property type="entry name" value="Ig-like_dom"/>
</dbReference>
<feature type="domain" description="Ig-like" evidence="4">
    <location>
        <begin position="12"/>
        <end position="122"/>
    </location>
</feature>
<dbReference type="GO" id="GO:0050839">
    <property type="term" value="F:cell adhesion molecule binding"/>
    <property type="evidence" value="ECO:0007669"/>
    <property type="project" value="TreeGrafter"/>
</dbReference>
<keyword evidence="2" id="KW-1133">Transmembrane helix</keyword>
<evidence type="ECO:0000313" key="5">
    <source>
        <dbReference type="Proteomes" id="UP000504628"/>
    </source>
</evidence>
<gene>
    <name evidence="6" type="primary">CD226</name>
</gene>
<feature type="chain" id="PRO_5028972864" evidence="3">
    <location>
        <begin position="34"/>
        <end position="345"/>
    </location>
</feature>
<protein>
    <submittedName>
        <fullName evidence="6">CD226 antigen isoform X1</fullName>
    </submittedName>
</protein>
<dbReference type="InterPro" id="IPR036179">
    <property type="entry name" value="Ig-like_dom_sf"/>
</dbReference>
<evidence type="ECO:0000259" key="4">
    <source>
        <dbReference type="PROSITE" id="PS50835"/>
    </source>
</evidence>
<dbReference type="GO" id="GO:0002891">
    <property type="term" value="P:positive regulation of immunoglobulin mediated immune response"/>
    <property type="evidence" value="ECO:0007669"/>
    <property type="project" value="TreeGrafter"/>
</dbReference>
<dbReference type="GO" id="GO:0002729">
    <property type="term" value="P:positive regulation of natural killer cell cytokine production"/>
    <property type="evidence" value="ECO:0007669"/>
    <property type="project" value="InterPro"/>
</dbReference>
<dbReference type="Proteomes" id="UP000504628">
    <property type="component" value="Chromosome 9"/>
</dbReference>
<feature type="domain" description="Ig-like" evidence="4">
    <location>
        <begin position="141"/>
        <end position="256"/>
    </location>
</feature>
<dbReference type="InterPro" id="IPR042842">
    <property type="entry name" value="CD226"/>
</dbReference>
<dbReference type="Pfam" id="PF07686">
    <property type="entry name" value="V-set"/>
    <property type="match status" value="1"/>
</dbReference>
<sequence length="345" mass="39107">MPQPAQPPGRFPEMDRVTLFLALLHVYRALGEARFWDTTIKLEETVPLECVHPLSFNLTQVEWFRLDGTRKESIAIFHPDYGEAIRQPYAGRVELVESPSAPNYRVLSIRNASEADVGFYSCLLDTFPHGSWEKVIQVVPPDRFETAVSPNSQVISETGKNITLTYVLQRNGSMQQVTWEKIQPRQIDLLTRCNLSQGKGNTSQYRRQMLSTCGQGMRSSTVVLLNVTASDSGLYRCRFQADTGENETFVFRLTVTDDKTVNHYILFTAGGSVLLLLFVILIATVIVIVYNRKKKRFQCKEPQETKSKASNNYRSPPFPAQQPDGAGEDVYVNFPTFSRRPKARV</sequence>
<feature type="signal peptide" evidence="3">
    <location>
        <begin position="1"/>
        <end position="33"/>
    </location>
</feature>
<dbReference type="InterPro" id="IPR013106">
    <property type="entry name" value="Ig_V-set"/>
</dbReference>
<keyword evidence="5" id="KW-1185">Reference proteome</keyword>
<evidence type="ECO:0000313" key="6">
    <source>
        <dbReference type="RefSeq" id="XP_035866047.1"/>
    </source>
</evidence>